<protein>
    <submittedName>
        <fullName evidence="2">Uncharacterized protein</fullName>
    </submittedName>
</protein>
<evidence type="ECO:0000313" key="2">
    <source>
        <dbReference type="EMBL" id="RYU12433.1"/>
    </source>
</evidence>
<dbReference type="AlphaFoldDB" id="A0A4Q5J236"/>
<dbReference type="RefSeq" id="WP_129987265.1">
    <property type="nucleotide sequence ID" value="NZ_SDPU01000021.1"/>
</dbReference>
<proteinExistence type="predicted"/>
<feature type="chain" id="PRO_5039149084" evidence="1">
    <location>
        <begin position="26"/>
        <end position="140"/>
    </location>
</feature>
<evidence type="ECO:0000313" key="3">
    <source>
        <dbReference type="Proteomes" id="UP000291189"/>
    </source>
</evidence>
<keyword evidence="3" id="KW-1185">Reference proteome</keyword>
<name>A0A4Q5J236_9ACTN</name>
<evidence type="ECO:0000256" key="1">
    <source>
        <dbReference type="SAM" id="SignalP"/>
    </source>
</evidence>
<dbReference type="OrthoDB" id="4229571at2"/>
<organism evidence="2 3">
    <name type="scientific">Nocardioides iriomotensis</name>
    <dbReference type="NCBI Taxonomy" id="715784"/>
    <lineage>
        <taxon>Bacteria</taxon>
        <taxon>Bacillati</taxon>
        <taxon>Actinomycetota</taxon>
        <taxon>Actinomycetes</taxon>
        <taxon>Propionibacteriales</taxon>
        <taxon>Nocardioidaceae</taxon>
        <taxon>Nocardioides</taxon>
    </lineage>
</organism>
<reference evidence="2 3" key="1">
    <citation type="submission" date="2019-01" db="EMBL/GenBank/DDBJ databases">
        <title>Nocardioides guangzhouensis sp. nov., an actinobacterium isolated from soil.</title>
        <authorList>
            <person name="Fu Y."/>
            <person name="Cai Y."/>
            <person name="Lin Z."/>
            <person name="Chen P."/>
        </authorList>
    </citation>
    <scope>NUCLEOTIDE SEQUENCE [LARGE SCALE GENOMIC DNA]</scope>
    <source>
        <strain evidence="2 3">NBRC 105384</strain>
    </source>
</reference>
<accession>A0A4Q5J236</accession>
<keyword evidence="1" id="KW-0732">Signal</keyword>
<sequence>MRSSRLVVVVVLTALVALVAAPAHAHADSPRFVDSAFSVRASGPTLTVDGREAGLGDQAEVRIVVTALALCVDGGGDRPETENRTSAGAAEDVPVRNGKAQFSVTLMASFQPRCAPPMTVDFRDIRVSDITNDVTTVVRP</sequence>
<gene>
    <name evidence="2" type="ORF">ETU37_10570</name>
</gene>
<feature type="signal peptide" evidence="1">
    <location>
        <begin position="1"/>
        <end position="25"/>
    </location>
</feature>
<comment type="caution">
    <text evidence="2">The sequence shown here is derived from an EMBL/GenBank/DDBJ whole genome shotgun (WGS) entry which is preliminary data.</text>
</comment>
<dbReference type="EMBL" id="SDPU01000021">
    <property type="protein sequence ID" value="RYU12433.1"/>
    <property type="molecule type" value="Genomic_DNA"/>
</dbReference>
<dbReference type="Proteomes" id="UP000291189">
    <property type="component" value="Unassembled WGS sequence"/>
</dbReference>